<dbReference type="OrthoDB" id="9795903at2"/>
<evidence type="ECO:0000313" key="2">
    <source>
        <dbReference type="EMBL" id="PKB25287.1"/>
    </source>
</evidence>
<dbReference type="InterPro" id="IPR014914">
    <property type="entry name" value="RES_dom"/>
</dbReference>
<proteinExistence type="predicted"/>
<dbReference type="SMART" id="SM00953">
    <property type="entry name" value="RES"/>
    <property type="match status" value="1"/>
</dbReference>
<comment type="caution">
    <text evidence="2">The sequence shown here is derived from an EMBL/GenBank/DDBJ whole genome shotgun (WGS) entry which is preliminary data.</text>
</comment>
<accession>A0A2N0I289</accession>
<dbReference type="AlphaFoldDB" id="A0A2N0I289"/>
<evidence type="ECO:0000313" key="3">
    <source>
        <dbReference type="Proteomes" id="UP000232587"/>
    </source>
</evidence>
<feature type="domain" description="RES" evidence="1">
    <location>
        <begin position="81"/>
        <end position="209"/>
    </location>
</feature>
<protein>
    <submittedName>
        <fullName evidence="2">RES domain-containing protein</fullName>
    </submittedName>
</protein>
<evidence type="ECO:0000259" key="1">
    <source>
        <dbReference type="SMART" id="SM00953"/>
    </source>
</evidence>
<dbReference type="EMBL" id="PHUF01000002">
    <property type="protein sequence ID" value="PKB25287.1"/>
    <property type="molecule type" value="Genomic_DNA"/>
</dbReference>
<reference evidence="2 3" key="1">
    <citation type="submission" date="2017-11" db="EMBL/GenBank/DDBJ databases">
        <title>Genomic Encyclopedia of Type Strains, Phase III (KMG-III): the genomes of soil and plant-associated and newly described type strains.</title>
        <authorList>
            <person name="Whitman W."/>
        </authorList>
    </citation>
    <scope>NUCLEOTIDE SEQUENCE [LARGE SCALE GENOMIC DNA]</scope>
    <source>
        <strain evidence="2 3">CGMCC 1.12274</strain>
    </source>
</reference>
<gene>
    <name evidence="2" type="ORF">B0I00_0480</name>
</gene>
<sequence>MTDQEQGPVSHVEWKGAVRILRSAFPPIDLFEDIADPADWPLLISAEQKTNPRIMATIGNLDLVPADRRVGGNGASYLMAPFTHVSTDRPSRFTDGSYGVLYVGNAFETALFETIHHHARFMARTTEEPGWTSQFREIVLSVSADLHDLRGTEPANPALDPDSYVASQRLAAALKAGGADGMVYPSIRHPGGECVGLFYPDCASEPVQGRHLDYHWDGTRVDLVRDAGTGAVFRVIDLPADE</sequence>
<dbReference type="Proteomes" id="UP000232587">
    <property type="component" value="Unassembled WGS sequence"/>
</dbReference>
<name>A0A2N0I289_9SPHN</name>
<dbReference type="RefSeq" id="WP_100865739.1">
    <property type="nucleotide sequence ID" value="NZ_PHUF01000002.1"/>
</dbReference>
<keyword evidence="3" id="KW-1185">Reference proteome</keyword>
<dbReference type="Pfam" id="PF08808">
    <property type="entry name" value="RES"/>
    <property type="match status" value="1"/>
</dbReference>
<organism evidence="2 3">
    <name type="scientific">Novosphingobium kunmingense</name>
    <dbReference type="NCBI Taxonomy" id="1211806"/>
    <lineage>
        <taxon>Bacteria</taxon>
        <taxon>Pseudomonadati</taxon>
        <taxon>Pseudomonadota</taxon>
        <taxon>Alphaproteobacteria</taxon>
        <taxon>Sphingomonadales</taxon>
        <taxon>Sphingomonadaceae</taxon>
        <taxon>Novosphingobium</taxon>
    </lineage>
</organism>